<evidence type="ECO:0000256" key="17">
    <source>
        <dbReference type="SAM" id="Phobius"/>
    </source>
</evidence>
<feature type="binding site" evidence="13">
    <location>
        <position position="338"/>
    </location>
    <ligand>
        <name>Zn(2+)</name>
        <dbReference type="ChEBI" id="CHEBI:29105"/>
        <label>2</label>
    </ligand>
</feature>
<feature type="binding site" evidence="13">
    <location>
        <position position="375"/>
    </location>
    <ligand>
        <name>Zn(2+)</name>
        <dbReference type="ChEBI" id="CHEBI:29105"/>
        <label>2</label>
    </ligand>
</feature>
<dbReference type="InParanoid" id="A0A5J5F658"/>
<dbReference type="GO" id="GO:0004035">
    <property type="term" value="F:alkaline phosphatase activity"/>
    <property type="evidence" value="ECO:0007669"/>
    <property type="project" value="UniProtKB-EC"/>
</dbReference>
<comment type="cofactor">
    <cofactor evidence="13">
        <name>Zn(2+)</name>
        <dbReference type="ChEBI" id="CHEBI:29105"/>
    </cofactor>
    <text evidence="13">Binds 2 Zn(2+) ions.</text>
</comment>
<dbReference type="GO" id="GO:0000329">
    <property type="term" value="C:fungal-type vacuole membrane"/>
    <property type="evidence" value="ECO:0007669"/>
    <property type="project" value="TreeGrafter"/>
</dbReference>
<dbReference type="CDD" id="cd16012">
    <property type="entry name" value="ALP"/>
    <property type="match status" value="1"/>
</dbReference>
<dbReference type="PRINTS" id="PR00113">
    <property type="entry name" value="ALKPHPHTASE"/>
</dbReference>
<evidence type="ECO:0000256" key="5">
    <source>
        <dbReference type="ARBA" id="ARBA00022692"/>
    </source>
</evidence>
<comment type="subcellular location">
    <subcellularLocation>
        <location evidence="1">Membrane</location>
        <topology evidence="1">Single-pass membrane protein</topology>
    </subcellularLocation>
</comment>
<keyword evidence="19" id="KW-1185">Reference proteome</keyword>
<gene>
    <name evidence="18" type="ORF">FN846DRAFT_934326</name>
</gene>
<dbReference type="GO" id="GO:0046872">
    <property type="term" value="F:metal ion binding"/>
    <property type="evidence" value="ECO:0007669"/>
    <property type="project" value="UniProtKB-KW"/>
</dbReference>
<keyword evidence="7 15" id="KW-0378">Hydrolase</keyword>
<dbReference type="OrthoDB" id="7392499at2759"/>
<evidence type="ECO:0000256" key="15">
    <source>
        <dbReference type="RuleBase" id="RU003947"/>
    </source>
</evidence>
<dbReference type="EMBL" id="VXIS01000031">
    <property type="protein sequence ID" value="KAA8911853.1"/>
    <property type="molecule type" value="Genomic_DNA"/>
</dbReference>
<evidence type="ECO:0000313" key="19">
    <source>
        <dbReference type="Proteomes" id="UP000326924"/>
    </source>
</evidence>
<evidence type="ECO:0000256" key="12">
    <source>
        <dbReference type="PIRSR" id="PIRSR601952-1"/>
    </source>
</evidence>
<sequence>MSEPLLSSRRSSSEIDGPEDGLLRREPKRHRKPERHGDWIKIGLGVWAGLATLGVIVVAVVCSGMKPGSAPDASFPPKGKRNVVFMVSDGMGPTSLHMTRSFVQHVKGLPWGETLSLDKNLIGTSRTRSTSSLVTDSAAGATAFSCGLKSYNGAISVLPDGSPCGTVLEAAKLAGYKTGLVVTTRLTDATPACFSAHVNLRSEEDRIAEQQLGDYPLGLMLDLALGGGRCHFLANTTAGSCRADSRDLVAEAQEKGFKYVSDRAGFDSLGKGNHVSLPLLGLFAPTDIPYELDRKSEDYPSLDEMAEVALNALEAATKDSEHGFFLMVEGSRIDHAGHGNDPAAQVHEVLAYDKTFARILKWVESHDAVLVSTSDHETGGLAAARQLHEAYPEYLWYPQVLANASHSSEYLAAQYKEFSGEDEDTFIRKTLIEDGFGILDVADDEVEKIKAHKDNAAWAFADIVSRRAQIGWSTHGHSGVDVNIYGSKGTERLRGNHENTDVGRFLAEYLELDLDKVTAILKQKGVSRTSTGSPEYSWMGRGLEELKANAHDAANFHIDALDSYHGDFKRHVHML</sequence>
<keyword evidence="9 13" id="KW-0460">Magnesium</keyword>
<evidence type="ECO:0000313" key="18">
    <source>
        <dbReference type="EMBL" id="KAA8911853.1"/>
    </source>
</evidence>
<dbReference type="EC" id="3.1.3.1" evidence="3 15"/>
<feature type="active site" description="Phosphoserine intermediate" evidence="12">
    <location>
        <position position="137"/>
    </location>
</feature>
<evidence type="ECO:0000256" key="1">
    <source>
        <dbReference type="ARBA" id="ARBA00004167"/>
    </source>
</evidence>
<reference evidence="18 19" key="1">
    <citation type="submission" date="2019-09" db="EMBL/GenBank/DDBJ databases">
        <title>Draft genome of the ectomycorrhizal ascomycete Sphaerosporella brunnea.</title>
        <authorList>
            <consortium name="DOE Joint Genome Institute"/>
            <person name="Benucci G.M."/>
            <person name="Marozzi G."/>
            <person name="Antonielli L."/>
            <person name="Sanchez S."/>
            <person name="Marco P."/>
            <person name="Wang X."/>
            <person name="Falini L.B."/>
            <person name="Barry K."/>
            <person name="Haridas S."/>
            <person name="Lipzen A."/>
            <person name="Labutti K."/>
            <person name="Grigoriev I.V."/>
            <person name="Murat C."/>
            <person name="Martin F."/>
            <person name="Albertini E."/>
            <person name="Donnini D."/>
            <person name="Bonito G."/>
        </authorList>
    </citation>
    <scope>NUCLEOTIDE SEQUENCE [LARGE SCALE GENOMIC DNA]</scope>
    <source>
        <strain evidence="18 19">Sb_GMNB300</strain>
    </source>
</reference>
<dbReference type="InterPro" id="IPR001952">
    <property type="entry name" value="Alkaline_phosphatase"/>
</dbReference>
<accession>A0A5J5F658</accession>
<keyword evidence="4" id="KW-0597">Phosphoprotein</keyword>
<organism evidence="18 19">
    <name type="scientific">Sphaerosporella brunnea</name>
    <dbReference type="NCBI Taxonomy" id="1250544"/>
    <lineage>
        <taxon>Eukaryota</taxon>
        <taxon>Fungi</taxon>
        <taxon>Dikarya</taxon>
        <taxon>Ascomycota</taxon>
        <taxon>Pezizomycotina</taxon>
        <taxon>Pezizomycetes</taxon>
        <taxon>Pezizales</taxon>
        <taxon>Pyronemataceae</taxon>
        <taxon>Sphaerosporella</taxon>
    </lineage>
</organism>
<evidence type="ECO:0000256" key="13">
    <source>
        <dbReference type="PIRSR" id="PIRSR601952-2"/>
    </source>
</evidence>
<name>A0A5J5F658_9PEZI</name>
<feature type="binding site" evidence="13">
    <location>
        <position position="334"/>
    </location>
    <ligand>
        <name>Zn(2+)</name>
        <dbReference type="ChEBI" id="CHEBI:29105"/>
        <label>2</label>
    </ligand>
</feature>
<feature type="binding site" evidence="13">
    <location>
        <position position="89"/>
    </location>
    <ligand>
        <name>Zn(2+)</name>
        <dbReference type="ChEBI" id="CHEBI:29105"/>
        <label>2</label>
    </ligand>
</feature>
<dbReference type="PANTHER" id="PTHR11596:SF5">
    <property type="entry name" value="ALKALINE PHOSPHATASE"/>
    <property type="match status" value="1"/>
</dbReference>
<keyword evidence="6 13" id="KW-0479">Metal-binding</keyword>
<comment type="similarity">
    <text evidence="2 14">Belongs to the alkaline phosphatase family.</text>
</comment>
<keyword evidence="5 17" id="KW-0812">Transmembrane</keyword>
<proteinExistence type="inferred from homology"/>
<feature type="binding site" evidence="13">
    <location>
        <position position="477"/>
    </location>
    <ligand>
        <name>Zn(2+)</name>
        <dbReference type="ChEBI" id="CHEBI:29105"/>
        <label>2</label>
    </ligand>
</feature>
<dbReference type="Proteomes" id="UP000326924">
    <property type="component" value="Unassembled WGS sequence"/>
</dbReference>
<comment type="cofactor">
    <cofactor evidence="13">
        <name>Mg(2+)</name>
        <dbReference type="ChEBI" id="CHEBI:18420"/>
    </cofactor>
    <text evidence="13">Binds 1 Mg(2+) ion.</text>
</comment>
<comment type="catalytic activity">
    <reaction evidence="15">
        <text>a phosphate monoester + H2O = an alcohol + phosphate</text>
        <dbReference type="Rhea" id="RHEA:15017"/>
        <dbReference type="ChEBI" id="CHEBI:15377"/>
        <dbReference type="ChEBI" id="CHEBI:30879"/>
        <dbReference type="ChEBI" id="CHEBI:43474"/>
        <dbReference type="ChEBI" id="CHEBI:67140"/>
        <dbReference type="EC" id="3.1.3.1"/>
    </reaction>
</comment>
<dbReference type="AlphaFoldDB" id="A0A5J5F658"/>
<dbReference type="SUPFAM" id="SSF53649">
    <property type="entry name" value="Alkaline phosphatase-like"/>
    <property type="match status" value="1"/>
</dbReference>
<dbReference type="FunFam" id="1.10.60.40:FF:000002">
    <property type="entry name" value="Alkaline phosphatase"/>
    <property type="match status" value="1"/>
</dbReference>
<evidence type="ECO:0000256" key="7">
    <source>
        <dbReference type="ARBA" id="ARBA00022801"/>
    </source>
</evidence>
<evidence type="ECO:0000256" key="9">
    <source>
        <dbReference type="ARBA" id="ARBA00022842"/>
    </source>
</evidence>
<evidence type="ECO:0000256" key="16">
    <source>
        <dbReference type="SAM" id="MobiDB-lite"/>
    </source>
</evidence>
<evidence type="ECO:0000256" key="14">
    <source>
        <dbReference type="RuleBase" id="RU003946"/>
    </source>
</evidence>
<feature type="binding site" evidence="13">
    <location>
        <position position="376"/>
    </location>
    <ligand>
        <name>Zn(2+)</name>
        <dbReference type="ChEBI" id="CHEBI:29105"/>
        <label>2</label>
    </ligand>
</feature>
<protein>
    <recommendedName>
        <fullName evidence="3 15">Alkaline phosphatase</fullName>
        <ecNumber evidence="3 15">3.1.3.1</ecNumber>
    </recommendedName>
</protein>
<dbReference type="SMART" id="SM00098">
    <property type="entry name" value="alkPPc"/>
    <property type="match status" value="1"/>
</dbReference>
<evidence type="ECO:0000256" key="4">
    <source>
        <dbReference type="ARBA" id="ARBA00022553"/>
    </source>
</evidence>
<keyword evidence="8 13" id="KW-0862">Zinc</keyword>
<evidence type="ECO:0000256" key="11">
    <source>
        <dbReference type="ARBA" id="ARBA00023136"/>
    </source>
</evidence>
<evidence type="ECO:0000256" key="3">
    <source>
        <dbReference type="ARBA" id="ARBA00012647"/>
    </source>
</evidence>
<dbReference type="Gene3D" id="3.40.720.10">
    <property type="entry name" value="Alkaline Phosphatase, subunit A"/>
    <property type="match status" value="1"/>
</dbReference>
<keyword evidence="11 17" id="KW-0472">Membrane</keyword>
<evidence type="ECO:0000256" key="8">
    <source>
        <dbReference type="ARBA" id="ARBA00022833"/>
    </source>
</evidence>
<feature type="compositionally biased region" description="Low complexity" evidence="16">
    <location>
        <begin position="1"/>
        <end position="10"/>
    </location>
</feature>
<feature type="binding site" evidence="13">
    <location>
        <position position="89"/>
    </location>
    <ligand>
        <name>Mg(2+)</name>
        <dbReference type="ChEBI" id="CHEBI:18420"/>
    </ligand>
</feature>
<dbReference type="PANTHER" id="PTHR11596">
    <property type="entry name" value="ALKALINE PHOSPHATASE"/>
    <property type="match status" value="1"/>
</dbReference>
<dbReference type="Gene3D" id="1.10.60.40">
    <property type="match status" value="1"/>
</dbReference>
<feature type="region of interest" description="Disordered" evidence="16">
    <location>
        <begin position="1"/>
        <end position="33"/>
    </location>
</feature>
<dbReference type="PROSITE" id="PS00123">
    <property type="entry name" value="ALKALINE_PHOSPHATASE"/>
    <property type="match status" value="1"/>
</dbReference>
<keyword evidence="10 17" id="KW-1133">Transmembrane helix</keyword>
<dbReference type="FunFam" id="3.40.720.10:FF:000063">
    <property type="entry name" value="Alkaline phosphatase"/>
    <property type="match status" value="1"/>
</dbReference>
<feature type="binding site" evidence="13">
    <location>
        <position position="188"/>
    </location>
    <ligand>
        <name>Mg(2+)</name>
        <dbReference type="ChEBI" id="CHEBI:18420"/>
    </ligand>
</feature>
<dbReference type="InterPro" id="IPR017850">
    <property type="entry name" value="Alkaline_phosphatase_core_sf"/>
</dbReference>
<dbReference type="FunCoup" id="A0A5J5F658">
    <property type="interactions" value="187"/>
</dbReference>
<dbReference type="InterPro" id="IPR018299">
    <property type="entry name" value="Alkaline_phosphatase_AS"/>
</dbReference>
<evidence type="ECO:0000256" key="10">
    <source>
        <dbReference type="ARBA" id="ARBA00022989"/>
    </source>
</evidence>
<comment type="caution">
    <text evidence="18">The sequence shown here is derived from an EMBL/GenBank/DDBJ whole genome shotgun (WGS) entry which is preliminary data.</text>
</comment>
<feature type="binding site" evidence="13">
    <location>
        <position position="329"/>
    </location>
    <ligand>
        <name>Mg(2+)</name>
        <dbReference type="ChEBI" id="CHEBI:18420"/>
    </ligand>
</feature>
<dbReference type="Pfam" id="PF00245">
    <property type="entry name" value="Alk_phosphatase"/>
    <property type="match status" value="1"/>
</dbReference>
<feature type="transmembrane region" description="Helical" evidence="17">
    <location>
        <begin position="39"/>
        <end position="61"/>
    </location>
</feature>
<evidence type="ECO:0000256" key="6">
    <source>
        <dbReference type="ARBA" id="ARBA00022723"/>
    </source>
</evidence>
<feature type="binding site" evidence="13">
    <location>
        <position position="190"/>
    </location>
    <ligand>
        <name>Mg(2+)</name>
        <dbReference type="ChEBI" id="CHEBI:18420"/>
    </ligand>
</feature>
<evidence type="ECO:0000256" key="2">
    <source>
        <dbReference type="ARBA" id="ARBA00005984"/>
    </source>
</evidence>